<keyword evidence="3" id="KW-1185">Reference proteome</keyword>
<name>A0A919SYE1_9ACTN</name>
<comment type="caution">
    <text evidence="2">The sequence shown here is derived from an EMBL/GenBank/DDBJ whole genome shotgun (WGS) entry which is preliminary data.</text>
</comment>
<protein>
    <recommendedName>
        <fullName evidence="1">Methyltransferase domain-containing protein</fullName>
    </recommendedName>
</protein>
<dbReference type="GO" id="GO:0005737">
    <property type="term" value="C:cytoplasm"/>
    <property type="evidence" value="ECO:0007669"/>
    <property type="project" value="TreeGrafter"/>
</dbReference>
<gene>
    <name evidence="2" type="ORF">Aco04nite_74810</name>
</gene>
<accession>A0A919SYE1</accession>
<evidence type="ECO:0000313" key="2">
    <source>
        <dbReference type="EMBL" id="GIM81088.1"/>
    </source>
</evidence>
<feature type="domain" description="Methyltransferase" evidence="1">
    <location>
        <begin position="1"/>
        <end position="39"/>
    </location>
</feature>
<evidence type="ECO:0000259" key="1">
    <source>
        <dbReference type="Pfam" id="PF13679"/>
    </source>
</evidence>
<dbReference type="PANTHER" id="PTHR13369:SF3">
    <property type="entry name" value="METHYLTRANSFERASE DOMAIN-CONTAINING PROTEIN"/>
    <property type="match status" value="1"/>
</dbReference>
<organism evidence="2 3">
    <name type="scientific">Winogradskya consettensis</name>
    <dbReference type="NCBI Taxonomy" id="113560"/>
    <lineage>
        <taxon>Bacteria</taxon>
        <taxon>Bacillati</taxon>
        <taxon>Actinomycetota</taxon>
        <taxon>Actinomycetes</taxon>
        <taxon>Micromonosporales</taxon>
        <taxon>Micromonosporaceae</taxon>
        <taxon>Winogradskya</taxon>
    </lineage>
</organism>
<dbReference type="Pfam" id="PF13679">
    <property type="entry name" value="Methyltransf_32"/>
    <property type="match status" value="1"/>
</dbReference>
<evidence type="ECO:0000313" key="3">
    <source>
        <dbReference type="Proteomes" id="UP000680865"/>
    </source>
</evidence>
<proteinExistence type="predicted"/>
<reference evidence="2" key="1">
    <citation type="submission" date="2021-03" db="EMBL/GenBank/DDBJ databases">
        <title>Whole genome shotgun sequence of Actinoplanes consettensis NBRC 14913.</title>
        <authorList>
            <person name="Komaki H."/>
            <person name="Tamura T."/>
        </authorList>
    </citation>
    <scope>NUCLEOTIDE SEQUENCE</scope>
    <source>
        <strain evidence="2">NBRC 14913</strain>
    </source>
</reference>
<dbReference type="AlphaFoldDB" id="A0A919SYE1"/>
<dbReference type="EMBL" id="BOQP01000046">
    <property type="protein sequence ID" value="GIM81088.1"/>
    <property type="molecule type" value="Genomic_DNA"/>
</dbReference>
<dbReference type="Proteomes" id="UP000680865">
    <property type="component" value="Unassembled WGS sequence"/>
</dbReference>
<dbReference type="InterPro" id="IPR025714">
    <property type="entry name" value="Methyltranfer_dom"/>
</dbReference>
<dbReference type="PANTHER" id="PTHR13369">
    <property type="match status" value="1"/>
</dbReference>
<sequence length="102" mass="11188">MIALHACDTATDDVLAFAVNHDVNYVLASPCCHHDLQQQLRPRTMPTAFRDLARGGILKEQLGDVITDALVSPRLATLLRNRLPQGLLAHGPKLAEPSNEIR</sequence>